<accession>A0A6G0ZP74</accession>
<evidence type="ECO:0000313" key="3">
    <source>
        <dbReference type="Proteomes" id="UP000478052"/>
    </source>
</evidence>
<feature type="region of interest" description="Disordered" evidence="1">
    <location>
        <begin position="1"/>
        <end position="33"/>
    </location>
</feature>
<feature type="compositionally biased region" description="Polar residues" evidence="1">
    <location>
        <begin position="7"/>
        <end position="26"/>
    </location>
</feature>
<organism evidence="2 3">
    <name type="scientific">Aphis craccivora</name>
    <name type="common">Cowpea aphid</name>
    <dbReference type="NCBI Taxonomy" id="307492"/>
    <lineage>
        <taxon>Eukaryota</taxon>
        <taxon>Metazoa</taxon>
        <taxon>Ecdysozoa</taxon>
        <taxon>Arthropoda</taxon>
        <taxon>Hexapoda</taxon>
        <taxon>Insecta</taxon>
        <taxon>Pterygota</taxon>
        <taxon>Neoptera</taxon>
        <taxon>Paraneoptera</taxon>
        <taxon>Hemiptera</taxon>
        <taxon>Sternorrhyncha</taxon>
        <taxon>Aphidomorpha</taxon>
        <taxon>Aphidoidea</taxon>
        <taxon>Aphididae</taxon>
        <taxon>Aphidini</taxon>
        <taxon>Aphis</taxon>
        <taxon>Aphis</taxon>
    </lineage>
</organism>
<keyword evidence="3" id="KW-1185">Reference proteome</keyword>
<dbReference type="Proteomes" id="UP000478052">
    <property type="component" value="Unassembled WGS sequence"/>
</dbReference>
<dbReference type="EMBL" id="VUJU01000149">
    <property type="protein sequence ID" value="KAF0772676.1"/>
    <property type="molecule type" value="Genomic_DNA"/>
</dbReference>
<dbReference type="AlphaFoldDB" id="A0A6G0ZP74"/>
<sequence>MVHSAKCLQTIQNHQYQNKNRPYQSHSHSHHKT</sequence>
<evidence type="ECO:0000256" key="1">
    <source>
        <dbReference type="SAM" id="MobiDB-lite"/>
    </source>
</evidence>
<proteinExistence type="predicted"/>
<name>A0A6G0ZP74_APHCR</name>
<reference evidence="2 3" key="1">
    <citation type="submission" date="2019-08" db="EMBL/GenBank/DDBJ databases">
        <title>Whole genome of Aphis craccivora.</title>
        <authorList>
            <person name="Voronova N.V."/>
            <person name="Shulinski R.S."/>
            <person name="Bandarenka Y.V."/>
            <person name="Zhorov D.G."/>
            <person name="Warner D."/>
        </authorList>
    </citation>
    <scope>NUCLEOTIDE SEQUENCE [LARGE SCALE GENOMIC DNA]</scope>
    <source>
        <strain evidence="2">180601</strain>
        <tissue evidence="2">Whole Body</tissue>
    </source>
</reference>
<gene>
    <name evidence="2" type="ORF">FWK35_00005260</name>
</gene>
<evidence type="ECO:0000313" key="2">
    <source>
        <dbReference type="EMBL" id="KAF0772676.1"/>
    </source>
</evidence>
<protein>
    <submittedName>
        <fullName evidence="2">Uncharacterized protein</fullName>
    </submittedName>
</protein>
<comment type="caution">
    <text evidence="2">The sequence shown here is derived from an EMBL/GenBank/DDBJ whole genome shotgun (WGS) entry which is preliminary data.</text>
</comment>